<dbReference type="AlphaFoldDB" id="A0A850EUL2"/>
<dbReference type="CDD" id="cd14791">
    <property type="entry name" value="GH36"/>
    <property type="match status" value="1"/>
</dbReference>
<evidence type="ECO:0000256" key="1">
    <source>
        <dbReference type="ARBA" id="ARBA00022801"/>
    </source>
</evidence>
<gene>
    <name evidence="3" type="ORF">HPT30_19445</name>
</gene>
<dbReference type="SUPFAM" id="SSF51445">
    <property type="entry name" value="(Trans)glycosidases"/>
    <property type="match status" value="1"/>
</dbReference>
<evidence type="ECO:0000256" key="2">
    <source>
        <dbReference type="ARBA" id="ARBA00023295"/>
    </source>
</evidence>
<proteinExistence type="predicted"/>
<organism evidence="3 4">
    <name type="scientific">Paenibacillus agri</name>
    <dbReference type="NCBI Taxonomy" id="2744309"/>
    <lineage>
        <taxon>Bacteria</taxon>
        <taxon>Bacillati</taxon>
        <taxon>Bacillota</taxon>
        <taxon>Bacilli</taxon>
        <taxon>Bacillales</taxon>
        <taxon>Paenibacillaceae</taxon>
        <taxon>Paenibacillus</taxon>
    </lineage>
</organism>
<dbReference type="InterPro" id="IPR013785">
    <property type="entry name" value="Aldolase_TIM"/>
</dbReference>
<dbReference type="InterPro" id="IPR002252">
    <property type="entry name" value="Glyco_hydro_36"/>
</dbReference>
<keyword evidence="1" id="KW-0378">Hydrolase</keyword>
<dbReference type="RefSeq" id="WP_175372987.1">
    <property type="nucleotide sequence ID" value="NZ_JABWCS010000215.1"/>
</dbReference>
<dbReference type="Gene3D" id="3.20.20.70">
    <property type="entry name" value="Aldolase class I"/>
    <property type="match status" value="1"/>
</dbReference>
<dbReference type="GO" id="GO:0016052">
    <property type="term" value="P:carbohydrate catabolic process"/>
    <property type="evidence" value="ECO:0007669"/>
    <property type="project" value="InterPro"/>
</dbReference>
<dbReference type="InterPro" id="IPR017853">
    <property type="entry name" value="GH"/>
</dbReference>
<reference evidence="3" key="1">
    <citation type="submission" date="2020-06" db="EMBL/GenBank/DDBJ databases">
        <title>Paenibacillus sp. nov., isolated from soil.</title>
        <authorList>
            <person name="Seo Y.L."/>
        </authorList>
    </citation>
    <scope>NUCLEOTIDE SEQUENCE [LARGE SCALE GENOMIC DNA]</scope>
    <source>
        <strain evidence="3">JW14</strain>
    </source>
</reference>
<evidence type="ECO:0000313" key="4">
    <source>
        <dbReference type="Proteomes" id="UP000564806"/>
    </source>
</evidence>
<keyword evidence="4" id="KW-1185">Reference proteome</keyword>
<dbReference type="EMBL" id="JABWCS010000215">
    <property type="protein sequence ID" value="NUU62522.1"/>
    <property type="molecule type" value="Genomic_DNA"/>
</dbReference>
<dbReference type="GO" id="GO:0004557">
    <property type="term" value="F:alpha-galactosidase activity"/>
    <property type="evidence" value="ECO:0007669"/>
    <property type="project" value="InterPro"/>
</dbReference>
<sequence length="592" mass="67125">MTNLIDALLPTVNVVSEEDFFEISKTVERTEEHLLFIGIRLKAKRDGIPPVCTISWSIPALDIHSMWHPGVERNRAFQIDWGSGFNSRNSSQAPVTALLNLAGRNRMTFAFTDVLNKIEVKAGIHEEDSSFLCSLKLFEEPVPSLEVYEAVLRIDTRDIPYHEALAEVSRWWEGQPGLEPAGVPDAALRPMYSTWYSYHQELTDAALEEECRLAREIGCDTIIVDDGWQTDDNNRGYAFTGDWEVCETKIPDMKAHVDRVHDLGMKYMLWYSVPFVGRKSRVWDIFKDKVLKVEEGLDAGVLDPRFPEVRDYLLHIYQQAVTEWGIDGLKLDFVDSFQPRDGELPVEGGGRDYRSIPEAVDRLFTDIMQSLKSIKPDILIEFRQSYIGPLMRKYGNIFRAGDCPNDSIQNRVRTLDLRLLSGDTAVHSDMIMFNPHEDTASSAMQFINSLFSVLQISVRLAEIGEEKLAMLRFWTDFSREYSDVLLRGSLSPQHPELLYPIVTANKDNVQVIACYAEMVITPQGTPERLAIVNGTYTDNVVVKWTSDPAVYVAVIKDCRGEVTEQLTLELRKGLLEVPVPRAGAAILTRLQS</sequence>
<dbReference type="PANTHER" id="PTHR43053">
    <property type="entry name" value="GLYCOSIDASE FAMILY 31"/>
    <property type="match status" value="1"/>
</dbReference>
<dbReference type="Proteomes" id="UP000564806">
    <property type="component" value="Unassembled WGS sequence"/>
</dbReference>
<dbReference type="InterPro" id="IPR050985">
    <property type="entry name" value="Alpha-glycosidase_related"/>
</dbReference>
<evidence type="ECO:0000313" key="3">
    <source>
        <dbReference type="EMBL" id="NUU62522.1"/>
    </source>
</evidence>
<dbReference type="Pfam" id="PF02065">
    <property type="entry name" value="Melibiase"/>
    <property type="match status" value="1"/>
</dbReference>
<comment type="caution">
    <text evidence="3">The sequence shown here is derived from an EMBL/GenBank/DDBJ whole genome shotgun (WGS) entry which is preliminary data.</text>
</comment>
<protein>
    <submittedName>
        <fullName evidence="3">Alpha-galactosidase</fullName>
    </submittedName>
</protein>
<name>A0A850EUL2_9BACL</name>
<keyword evidence="2" id="KW-0326">Glycosidase</keyword>
<dbReference type="PANTHER" id="PTHR43053:SF3">
    <property type="entry name" value="ALPHA-GALACTOSIDASE C-RELATED"/>
    <property type="match status" value="1"/>
</dbReference>
<accession>A0A850EUL2</accession>